<dbReference type="EMBL" id="SPVH01000007">
    <property type="protein sequence ID" value="TFW11132.1"/>
    <property type="molecule type" value="Genomic_DNA"/>
</dbReference>
<organism evidence="2 3">
    <name type="scientific">Brevundimonas intermedia</name>
    <dbReference type="NCBI Taxonomy" id="74315"/>
    <lineage>
        <taxon>Bacteria</taxon>
        <taxon>Pseudomonadati</taxon>
        <taxon>Pseudomonadota</taxon>
        <taxon>Alphaproteobacteria</taxon>
        <taxon>Caulobacterales</taxon>
        <taxon>Caulobacteraceae</taxon>
        <taxon>Brevundimonas</taxon>
    </lineage>
</organism>
<evidence type="ECO:0000313" key="2">
    <source>
        <dbReference type="EMBL" id="TFW11132.1"/>
    </source>
</evidence>
<evidence type="ECO:0000259" key="1">
    <source>
        <dbReference type="Pfam" id="PF09509"/>
    </source>
</evidence>
<accession>A0A4Y9RQG6</accession>
<dbReference type="Proteomes" id="UP000298216">
    <property type="component" value="Unassembled WGS sequence"/>
</dbReference>
<reference evidence="2 3" key="1">
    <citation type="submission" date="2019-03" db="EMBL/GenBank/DDBJ databases">
        <title>Draft genome of Brevundimonas sp. a heavy metal resistant soil bacteria.</title>
        <authorList>
            <person name="Soto J."/>
        </authorList>
    </citation>
    <scope>NUCLEOTIDE SEQUENCE [LARGE SCALE GENOMIC DNA]</scope>
    <source>
        <strain evidence="2 3">B-10</strain>
    </source>
</reference>
<dbReference type="InterPro" id="IPR012654">
    <property type="entry name" value="CHP02391"/>
</dbReference>
<dbReference type="OrthoDB" id="9811053at2"/>
<evidence type="ECO:0000313" key="3">
    <source>
        <dbReference type="Proteomes" id="UP000298216"/>
    </source>
</evidence>
<name>A0A4Y9RQG6_9CAUL</name>
<protein>
    <recommendedName>
        <fullName evidence="1">Conserved hypothetical protein CHP02391 domain-containing protein</fullName>
    </recommendedName>
</protein>
<gene>
    <name evidence="2" type="ORF">EGY25_15785</name>
</gene>
<proteinExistence type="predicted"/>
<keyword evidence="3" id="KW-1185">Reference proteome</keyword>
<feature type="domain" description="Conserved hypothetical protein CHP02391" evidence="1">
    <location>
        <begin position="185"/>
        <end position="252"/>
    </location>
</feature>
<dbReference type="Pfam" id="PF09509">
    <property type="entry name" value="Hypoth_Ymh"/>
    <property type="match status" value="1"/>
</dbReference>
<dbReference type="AlphaFoldDB" id="A0A4Y9RQG6"/>
<comment type="caution">
    <text evidence="2">The sequence shown here is derived from an EMBL/GenBank/DDBJ whole genome shotgun (WGS) entry which is preliminary data.</text>
</comment>
<sequence length="286" mass="31380">MSSVGPGRLGRPAGIAYHGVAGVSQDCLDAVLNLLMGRSAIRQVRLLSAAGSHALLLSTEFDDMIAIKSGFSSGYSGEGPNALSKVLCALVAHGATISEHAVEPTYISRIDDSALTLGDLDALSVAQEVRPARWQDYIQERHHRWVVEGHWVAMMPQVMPFAILDRRLAASALKFWANPDQVLIDGYRLLEDTIRRRSGLDQHGAKLFREAFKSRLGWRVMHEAERGGRAELFANTFMAFRNPRMHRPAGTDPGALAEFLLLNQLFRLEAEAVEIAADAGVGQRNN</sequence>